<keyword evidence="1" id="KW-0732">Signal</keyword>
<dbReference type="AlphaFoldDB" id="A0A2S7IIK7"/>
<evidence type="ECO:0008006" key="4">
    <source>
        <dbReference type="Google" id="ProtNLM"/>
    </source>
</evidence>
<dbReference type="EMBL" id="PTRA01000003">
    <property type="protein sequence ID" value="PQA56093.1"/>
    <property type="molecule type" value="Genomic_DNA"/>
</dbReference>
<evidence type="ECO:0000256" key="1">
    <source>
        <dbReference type="SAM" id="SignalP"/>
    </source>
</evidence>
<comment type="caution">
    <text evidence="2">The sequence shown here is derived from an EMBL/GenBank/DDBJ whole genome shotgun (WGS) entry which is preliminary data.</text>
</comment>
<name>A0A2S7IIK7_9BACT</name>
<dbReference type="RefSeq" id="WP_104714647.1">
    <property type="nucleotide sequence ID" value="NZ_PTRA01000003.1"/>
</dbReference>
<accession>A0A2S7IIK7</accession>
<reference evidence="3" key="1">
    <citation type="submission" date="2018-02" db="EMBL/GenBank/DDBJ databases">
        <title>Genome sequencing of Solimonas sp. HR-BB.</title>
        <authorList>
            <person name="Lee Y."/>
            <person name="Jeon C.O."/>
        </authorList>
    </citation>
    <scope>NUCLEOTIDE SEQUENCE [LARGE SCALE GENOMIC DNA]</scope>
    <source>
        <strain evidence="3">HR-U</strain>
    </source>
</reference>
<sequence length="236" mass="24538">MTPKQLLSTGCFFVAFMSSATLFAQVKVGSNPTTIGSNSNLEVEATNGNKTVVQKDNGNVGIGTATPGAKLHVAGNQILGQATALNSISATSQVVRDNSTGELKVLQNAPNNSFPISNVTYTISNVQKDWLGDFDTKINSSQYVVIITGIIFGKTNLIPSGNLPGYNPLNYRAFVGGSTWHLSADYNGGTTADNLNGTWVINCLVISKAILQQLPEQTADLGGTNTGAAAASPAGL</sequence>
<evidence type="ECO:0000313" key="2">
    <source>
        <dbReference type="EMBL" id="PQA56093.1"/>
    </source>
</evidence>
<dbReference type="OrthoDB" id="939966at2"/>
<dbReference type="Proteomes" id="UP000239590">
    <property type="component" value="Unassembled WGS sequence"/>
</dbReference>
<organism evidence="2 3">
    <name type="scientific">Siphonobacter curvatus</name>
    <dbReference type="NCBI Taxonomy" id="2094562"/>
    <lineage>
        <taxon>Bacteria</taxon>
        <taxon>Pseudomonadati</taxon>
        <taxon>Bacteroidota</taxon>
        <taxon>Cytophagia</taxon>
        <taxon>Cytophagales</taxon>
        <taxon>Cytophagaceae</taxon>
        <taxon>Siphonobacter</taxon>
    </lineage>
</organism>
<feature type="chain" id="PRO_5015676771" description="T9SS C-terminal target domain-containing protein" evidence="1">
    <location>
        <begin position="25"/>
        <end position="236"/>
    </location>
</feature>
<feature type="signal peptide" evidence="1">
    <location>
        <begin position="1"/>
        <end position="24"/>
    </location>
</feature>
<protein>
    <recommendedName>
        <fullName evidence="4">T9SS C-terminal target domain-containing protein</fullName>
    </recommendedName>
</protein>
<proteinExistence type="predicted"/>
<evidence type="ECO:0000313" key="3">
    <source>
        <dbReference type="Proteomes" id="UP000239590"/>
    </source>
</evidence>
<keyword evidence="3" id="KW-1185">Reference proteome</keyword>
<gene>
    <name evidence="2" type="ORF">C5O19_17185</name>
</gene>